<sequence>MSIICLEGASAVGKSSTSMWMQERLNAYIIQEVNKLFEQAEGTASTWYLEKQVERTMIAKTKHNNHKITILDGDPFQPLWYNWCYDFEGWDSLKSIDEFYRAMIIEGQIQFPDRYFYLYTTEEELRKRKENDKSSKRNNFERHLHFIKPQRAYFKYMNQLEPSLVTFIHAESRSNNIEIIVKSLEEKKSKAISDLELYDRLVEWVRNNKAAEINNTLIEKRGGETSCQIKYSS</sequence>
<name>A0AAU8NME8_9BACL</name>
<dbReference type="RefSeq" id="WP_366296432.1">
    <property type="nucleotide sequence ID" value="NZ_CP159992.1"/>
</dbReference>
<evidence type="ECO:0000313" key="1">
    <source>
        <dbReference type="EMBL" id="XCP97796.1"/>
    </source>
</evidence>
<dbReference type="AlphaFoldDB" id="A0AAU8NME8"/>
<dbReference type="Gene3D" id="3.40.50.300">
    <property type="entry name" value="P-loop containing nucleotide triphosphate hydrolases"/>
    <property type="match status" value="1"/>
</dbReference>
<dbReference type="InterPro" id="IPR027417">
    <property type="entry name" value="P-loop_NTPase"/>
</dbReference>
<reference evidence="1" key="1">
    <citation type="submission" date="2024-05" db="EMBL/GenBank/DDBJ databases">
        <title>Draft genome assemblies of 36 bacteria isolated from hibernating arctic ground squirrels.</title>
        <authorList>
            <person name="McKee H."/>
            <person name="Mullen L."/>
            <person name="Drown D.M."/>
            <person name="Duddleston K.N."/>
        </authorList>
    </citation>
    <scope>NUCLEOTIDE SEQUENCE</scope>
    <source>
        <strain evidence="1">AN1007</strain>
    </source>
</reference>
<dbReference type="EMBL" id="CP159992">
    <property type="protein sequence ID" value="XCP97796.1"/>
    <property type="molecule type" value="Genomic_DNA"/>
</dbReference>
<dbReference type="SUPFAM" id="SSF52540">
    <property type="entry name" value="P-loop containing nucleoside triphosphate hydrolases"/>
    <property type="match status" value="1"/>
</dbReference>
<proteinExistence type="predicted"/>
<accession>A0AAU8NME8</accession>
<protein>
    <submittedName>
        <fullName evidence="1">Chloramphenicol acetyltransferase</fullName>
    </submittedName>
</protein>
<gene>
    <name evidence="1" type="ORF">ABXS70_14330</name>
</gene>
<organism evidence="1">
    <name type="scientific">Paenibacillus sp. AN1007</name>
    <dbReference type="NCBI Taxonomy" id="3151385"/>
    <lineage>
        <taxon>Bacteria</taxon>
        <taxon>Bacillati</taxon>
        <taxon>Bacillota</taxon>
        <taxon>Bacilli</taxon>
        <taxon>Bacillales</taxon>
        <taxon>Paenibacillaceae</taxon>
        <taxon>Paenibacillus</taxon>
    </lineage>
</organism>